<dbReference type="GeneID" id="68097428"/>
<feature type="compositionally biased region" description="Basic residues" evidence="7">
    <location>
        <begin position="981"/>
        <end position="997"/>
    </location>
</feature>
<feature type="compositionally biased region" description="Polar residues" evidence="7">
    <location>
        <begin position="940"/>
        <end position="977"/>
    </location>
</feature>
<evidence type="ECO:0000259" key="8">
    <source>
        <dbReference type="PROSITE" id="PS50011"/>
    </source>
</evidence>
<dbReference type="PANTHER" id="PTHR24058">
    <property type="entry name" value="DUAL SPECIFICITY PROTEIN KINASE"/>
    <property type="match status" value="1"/>
</dbReference>
<evidence type="ECO:0000256" key="5">
    <source>
        <dbReference type="ARBA" id="ARBA00022840"/>
    </source>
</evidence>
<evidence type="ECO:0000256" key="2">
    <source>
        <dbReference type="ARBA" id="ARBA00022679"/>
    </source>
</evidence>
<evidence type="ECO:0000256" key="3">
    <source>
        <dbReference type="ARBA" id="ARBA00022741"/>
    </source>
</evidence>
<feature type="compositionally biased region" description="Low complexity" evidence="7">
    <location>
        <begin position="86"/>
        <end position="149"/>
    </location>
</feature>
<evidence type="ECO:0000256" key="6">
    <source>
        <dbReference type="PROSITE-ProRule" id="PRU10141"/>
    </source>
</evidence>
<dbReference type="SMART" id="SM00220">
    <property type="entry name" value="S_TKc"/>
    <property type="match status" value="1"/>
</dbReference>
<dbReference type="PROSITE" id="PS50011">
    <property type="entry name" value="PROTEIN_KINASE_DOM"/>
    <property type="match status" value="1"/>
</dbReference>
<keyword evidence="1" id="KW-0723">Serine/threonine-protein kinase</keyword>
<feature type="compositionally biased region" description="Polar residues" evidence="7">
    <location>
        <begin position="883"/>
        <end position="897"/>
    </location>
</feature>
<keyword evidence="3 6" id="KW-0547">Nucleotide-binding</keyword>
<feature type="compositionally biased region" description="Basic residues" evidence="7">
    <location>
        <begin position="841"/>
        <end position="858"/>
    </location>
</feature>
<sequence length="997" mass="109670">MSSLKNYKSNIADTSTHPFNQPITESSNVETLPSSNTANTTLSVATTTTQPYSPPSNQNNHHTTAKIPSDKPIGFVKYSKQQVISSPALSSSSHTSTNTTTPNLTPLSSPSNTSLSQPSSSALRDITSSDTTTPSTSSFSESSNNNNNSNEKHFTPLYPSQNALKTLTLGLSVFYKSCARENIQILTVPSEGVHNGGHDNIEGNLILFTGAILGDRYHVLGLLGQGTFGQVVKCEDLFTKQTVAVKVIKNKTAYVRQAQIEISVLDDLKNHGKEQHHHIITKLDQFTHMNHLCIVVELLGMNLFELIKQNRFIGLSLNLISVFLSQMLDALCLLADADIIHCDLKPENILLTDLSHPKDLLRVIDFGSACYARNSEFAGNFYIQSRFYRAPEVLLGLRYNKSIDMWSLGCICAELFLGLPLLPGVNEYNQLARIVEMFGTPPPYMIEYGKFGSKYFNQISTRTNGQDIDMPLQQDGSISFYELKPERQFYQENPKVPQLEWKRYFNYTKLPDLVNHYVSNSKVDEKEMTLRASFADFLNGLLQLDPFKRWTPDQAILHPFITNKEFTTPFIPPQTKHSLANAQQLKRLLPRPSFPTSLPPHLFGTSIGTPNQSFLSYGLSPVTGPVNYNSANASPMTNSYLRQAFAPNSLDPQQIPLGTSPYVPHSIPISNTNQVSGSYSGSFGSYTQASSWGSNINCPNVNMHGNYMAPYSYQPYQASPSTGSYLGMSPQVFGSSILGSTPSAAGSYGNSYGRRRSSAARNPPLLDGNIRESMQGLSLEDNNTNATTTHSGRSRSFSNGGTKLQTNNSQKVSTNKSNANVGGIKGQQSQQGSNTVFSSKPPKHPQKSPTGRHRRNAHSSHNSSSDNIDVGEGSESWDPFFNNDDTASSTGSFNPYFNSFDEGTDKSPLDSRHQDYAESPLNSSLHASPQKQHSKPLSVVGTSSKVHNSYDDNNPTTSFGYSSKNRPTTTSHSTVASNNSHHNKQNKNLKKKPTNNY</sequence>
<dbReference type="InterPro" id="IPR011009">
    <property type="entry name" value="Kinase-like_dom_sf"/>
</dbReference>
<dbReference type="InterPro" id="IPR050494">
    <property type="entry name" value="Ser_Thr_dual-spec_kinase"/>
</dbReference>
<dbReference type="PROSITE" id="PS00107">
    <property type="entry name" value="PROTEIN_KINASE_ATP"/>
    <property type="match status" value="1"/>
</dbReference>
<evidence type="ECO:0000256" key="4">
    <source>
        <dbReference type="ARBA" id="ARBA00022777"/>
    </source>
</evidence>
<dbReference type="EMBL" id="PYSW02000022">
    <property type="protein sequence ID" value="KAG2383006.1"/>
    <property type="molecule type" value="Genomic_DNA"/>
</dbReference>
<organism evidence="9 10">
    <name type="scientific">Naegleria lovaniensis</name>
    <name type="common">Amoeba</name>
    <dbReference type="NCBI Taxonomy" id="51637"/>
    <lineage>
        <taxon>Eukaryota</taxon>
        <taxon>Discoba</taxon>
        <taxon>Heterolobosea</taxon>
        <taxon>Tetramitia</taxon>
        <taxon>Eutetramitia</taxon>
        <taxon>Vahlkampfiidae</taxon>
        <taxon>Naegleria</taxon>
    </lineage>
</organism>
<dbReference type="Gene3D" id="1.10.510.10">
    <property type="entry name" value="Transferase(Phosphotransferase) domain 1"/>
    <property type="match status" value="1"/>
</dbReference>
<name>A0AA88GPP9_NAELO</name>
<dbReference type="InterPro" id="IPR000719">
    <property type="entry name" value="Prot_kinase_dom"/>
</dbReference>
<dbReference type="Gene3D" id="3.30.200.20">
    <property type="entry name" value="Phosphorylase Kinase, domain 1"/>
    <property type="match status" value="1"/>
</dbReference>
<evidence type="ECO:0000256" key="1">
    <source>
        <dbReference type="ARBA" id="ARBA00022527"/>
    </source>
</evidence>
<accession>A0AA88GPP9</accession>
<keyword evidence="4" id="KW-0418">Kinase</keyword>
<feature type="compositionally biased region" description="Polar residues" evidence="7">
    <location>
        <begin position="920"/>
        <end position="931"/>
    </location>
</feature>
<feature type="region of interest" description="Disordered" evidence="7">
    <location>
        <begin position="744"/>
        <end position="997"/>
    </location>
</feature>
<comment type="caution">
    <text evidence="9">The sequence shown here is derived from an EMBL/GenBank/DDBJ whole genome shotgun (WGS) entry which is preliminary data.</text>
</comment>
<dbReference type="RefSeq" id="XP_044548685.1">
    <property type="nucleotide sequence ID" value="XM_044694671.1"/>
</dbReference>
<dbReference type="AlphaFoldDB" id="A0AA88GPP9"/>
<gene>
    <name evidence="9" type="ORF">C9374_004973</name>
</gene>
<feature type="binding site" evidence="6">
    <location>
        <position position="246"/>
    </location>
    <ligand>
        <name>ATP</name>
        <dbReference type="ChEBI" id="CHEBI:30616"/>
    </ligand>
</feature>
<keyword evidence="10" id="KW-1185">Reference proteome</keyword>
<feature type="compositionally biased region" description="Polar residues" evidence="7">
    <location>
        <begin position="1"/>
        <end position="33"/>
    </location>
</feature>
<feature type="domain" description="Protein kinase" evidence="8">
    <location>
        <begin position="217"/>
        <end position="561"/>
    </location>
</feature>
<dbReference type="Pfam" id="PF00069">
    <property type="entry name" value="Pkinase"/>
    <property type="match status" value="1"/>
</dbReference>
<feature type="compositionally biased region" description="Basic and acidic residues" evidence="7">
    <location>
        <begin position="903"/>
        <end position="916"/>
    </location>
</feature>
<dbReference type="PROSITE" id="PS00108">
    <property type="entry name" value="PROTEIN_KINASE_ST"/>
    <property type="match status" value="1"/>
</dbReference>
<feature type="compositionally biased region" description="Polar residues" evidence="7">
    <location>
        <begin position="780"/>
        <end position="820"/>
    </location>
</feature>
<protein>
    <recommendedName>
        <fullName evidence="8">Protein kinase domain-containing protein</fullName>
    </recommendedName>
</protein>
<dbReference type="InterPro" id="IPR008271">
    <property type="entry name" value="Ser/Thr_kinase_AS"/>
</dbReference>
<dbReference type="PANTHER" id="PTHR24058:SF17">
    <property type="entry name" value="HOMEODOMAIN INTERACTING PROTEIN KINASE, ISOFORM D"/>
    <property type="match status" value="1"/>
</dbReference>
<keyword evidence="5 6" id="KW-0067">ATP-binding</keyword>
<dbReference type="InterPro" id="IPR017441">
    <property type="entry name" value="Protein_kinase_ATP_BS"/>
</dbReference>
<evidence type="ECO:0000313" key="9">
    <source>
        <dbReference type="EMBL" id="KAG2383006.1"/>
    </source>
</evidence>
<feature type="region of interest" description="Disordered" evidence="7">
    <location>
        <begin position="1"/>
        <end position="71"/>
    </location>
</feature>
<dbReference type="GO" id="GO:0005524">
    <property type="term" value="F:ATP binding"/>
    <property type="evidence" value="ECO:0007669"/>
    <property type="project" value="UniProtKB-UniRule"/>
</dbReference>
<feature type="region of interest" description="Disordered" evidence="7">
    <location>
        <begin position="86"/>
        <end position="156"/>
    </location>
</feature>
<reference evidence="9 10" key="1">
    <citation type="journal article" date="2018" name="BMC Genomics">
        <title>The genome of Naegleria lovaniensis, the basis for a comparative approach to unravel pathogenicity factors of the human pathogenic amoeba N. fowleri.</title>
        <authorList>
            <person name="Liechti N."/>
            <person name="Schurch N."/>
            <person name="Bruggmann R."/>
            <person name="Wittwer M."/>
        </authorList>
    </citation>
    <scope>NUCLEOTIDE SEQUENCE [LARGE SCALE GENOMIC DNA]</scope>
    <source>
        <strain evidence="9 10">ATCC 30569</strain>
    </source>
</reference>
<evidence type="ECO:0000256" key="7">
    <source>
        <dbReference type="SAM" id="MobiDB-lite"/>
    </source>
</evidence>
<dbReference type="Proteomes" id="UP000816034">
    <property type="component" value="Unassembled WGS sequence"/>
</dbReference>
<dbReference type="GO" id="GO:0005737">
    <property type="term" value="C:cytoplasm"/>
    <property type="evidence" value="ECO:0007669"/>
    <property type="project" value="TreeGrafter"/>
</dbReference>
<proteinExistence type="predicted"/>
<keyword evidence="2" id="KW-0808">Transferase</keyword>
<evidence type="ECO:0000313" key="10">
    <source>
        <dbReference type="Proteomes" id="UP000816034"/>
    </source>
</evidence>
<feature type="compositionally biased region" description="Low complexity" evidence="7">
    <location>
        <begin position="34"/>
        <end position="49"/>
    </location>
</feature>
<dbReference type="GO" id="GO:0004713">
    <property type="term" value="F:protein tyrosine kinase activity"/>
    <property type="evidence" value="ECO:0007669"/>
    <property type="project" value="TreeGrafter"/>
</dbReference>
<dbReference type="GO" id="GO:0004674">
    <property type="term" value="F:protein serine/threonine kinase activity"/>
    <property type="evidence" value="ECO:0007669"/>
    <property type="project" value="UniProtKB-KW"/>
</dbReference>
<dbReference type="SUPFAM" id="SSF56112">
    <property type="entry name" value="Protein kinase-like (PK-like)"/>
    <property type="match status" value="1"/>
</dbReference>